<evidence type="ECO:0000313" key="2">
    <source>
        <dbReference type="Proteomes" id="UP000777784"/>
    </source>
</evidence>
<protein>
    <submittedName>
        <fullName evidence="1">Uncharacterized protein</fullName>
    </submittedName>
</protein>
<reference evidence="1" key="1">
    <citation type="submission" date="2021-05" db="EMBL/GenBank/DDBJ databases">
        <title>Energy efficiency and biological interactions define the core microbiome of deep oligotrophic groundwater.</title>
        <authorList>
            <person name="Mehrshad M."/>
            <person name="Lopez-Fernandez M."/>
            <person name="Bell E."/>
            <person name="Bernier-Latmani R."/>
            <person name="Bertilsson S."/>
            <person name="Dopson M."/>
        </authorList>
    </citation>
    <scope>NUCLEOTIDE SEQUENCE</scope>
    <source>
        <strain evidence="1">Modern_marine.mb.64</strain>
    </source>
</reference>
<dbReference type="EMBL" id="JAHJDP010000084">
    <property type="protein sequence ID" value="MBU2692108.1"/>
    <property type="molecule type" value="Genomic_DNA"/>
</dbReference>
<proteinExistence type="predicted"/>
<dbReference type="Gene3D" id="3.30.460.10">
    <property type="entry name" value="Beta Polymerase, domain 2"/>
    <property type="match status" value="1"/>
</dbReference>
<dbReference type="InterPro" id="IPR043519">
    <property type="entry name" value="NT_sf"/>
</dbReference>
<evidence type="ECO:0000313" key="1">
    <source>
        <dbReference type="EMBL" id="MBU2692108.1"/>
    </source>
</evidence>
<sequence length="405" mass="47511">MEPIDYAAHPYLDPQFSSREPRMLRALYRQYLIIRNNDEAYNAFLNKLLHPHRQVYPLRENLRHVSSFLAEVGPYLDGLLGLFPEKTHGPLAPAKEIDECDDLRNLMRYVFDSTDPKLQFEAQRKIYLSKLFFDVDHTWEIQRGLIHKRHFESLMDEYLFRNTVDEADVEICFNIRSDGVSMDYTVGSAGPDKECWSFHKLELALPIDGHTFPLNVYFYSCRFKREIIPYQYMRGQEHYNLQPVEIWGRLKERRSGSIVSKMIRKKESNPRRIGDILGAMFIVADLVEVERLKTILMDIFGGPLRFRHVTDTLIRMEDKGRLGRYSAAGYKVFKSEVDLLYPSGPELTGPPSLFTVEIQIYTLESYLRTIHTEHYASHQHFKHRQFLQGLLPYLFPSEIYGTLSV</sequence>
<organism evidence="1 2">
    <name type="scientific">Eiseniibacteriota bacterium</name>
    <dbReference type="NCBI Taxonomy" id="2212470"/>
    <lineage>
        <taxon>Bacteria</taxon>
        <taxon>Candidatus Eiseniibacteriota</taxon>
    </lineage>
</organism>
<dbReference type="AlphaFoldDB" id="A0A948WDR6"/>
<comment type="caution">
    <text evidence="1">The sequence shown here is derived from an EMBL/GenBank/DDBJ whole genome shotgun (WGS) entry which is preliminary data.</text>
</comment>
<dbReference type="Proteomes" id="UP000777784">
    <property type="component" value="Unassembled WGS sequence"/>
</dbReference>
<accession>A0A948WDR6</accession>
<gene>
    <name evidence="1" type="ORF">KJ970_14400</name>
</gene>
<name>A0A948WDR6_UNCEI</name>